<dbReference type="PANTHER" id="PTHR13812">
    <property type="entry name" value="KETIMINE REDUCTASE MU-CRYSTALLIN"/>
    <property type="match status" value="1"/>
</dbReference>
<accession>A0A084SHG6</accession>
<dbReference type="EMBL" id="JPMI01000322">
    <property type="protein sequence ID" value="KFA87901.1"/>
    <property type="molecule type" value="Genomic_DNA"/>
</dbReference>
<evidence type="ECO:0000313" key="2">
    <source>
        <dbReference type="Proteomes" id="UP000028547"/>
    </source>
</evidence>
<dbReference type="GO" id="GO:0005737">
    <property type="term" value="C:cytoplasm"/>
    <property type="evidence" value="ECO:0007669"/>
    <property type="project" value="TreeGrafter"/>
</dbReference>
<dbReference type="SUPFAM" id="SSF51735">
    <property type="entry name" value="NAD(P)-binding Rossmann-fold domains"/>
    <property type="match status" value="1"/>
</dbReference>
<dbReference type="InterPro" id="IPR023401">
    <property type="entry name" value="ODC_N"/>
</dbReference>
<protein>
    <submittedName>
        <fullName evidence="1">Ornithine cyclodeaminase</fullName>
    </submittedName>
</protein>
<organism evidence="1 2">
    <name type="scientific">Archangium violaceum Cb vi76</name>
    <dbReference type="NCBI Taxonomy" id="1406225"/>
    <lineage>
        <taxon>Bacteria</taxon>
        <taxon>Pseudomonadati</taxon>
        <taxon>Myxococcota</taxon>
        <taxon>Myxococcia</taxon>
        <taxon>Myxococcales</taxon>
        <taxon>Cystobacterineae</taxon>
        <taxon>Archangiaceae</taxon>
        <taxon>Archangium</taxon>
    </lineage>
</organism>
<dbReference type="Gene3D" id="3.40.50.720">
    <property type="entry name" value="NAD(P)-binding Rossmann-like Domain"/>
    <property type="match status" value="1"/>
</dbReference>
<sequence length="320" mass="34059">MSTLLLARSDVVRHMEALTLLSEMREAFRADAEHRTAEPQRARAPLHDKGSALVVFPGTLPGIPAYTVKVHAKFPGRSPAIQGVVQLHDLETGALLAMMDSGHLTALRTGVVGALAADVLARQDASRVALIGAGAQASMQLKSLRLVRSLNHVRVFDVDMARAVEFSTRMYHALNLPMRPAMSVEEAVEDADIVITATPSREPFLFPGMLRGGSHVTALGADEPGKAELSAGLLRQSTFFCDHRALNVAMGAPAGAGLGEDIIHAELGEVLAGRKSGRTDAGQVTLFGAVGLPFQDLVAAWHVYQGARHDDSVQRVDFGA</sequence>
<comment type="caution">
    <text evidence="1">The sequence shown here is derived from an EMBL/GenBank/DDBJ whole genome shotgun (WGS) entry which is preliminary data.</text>
</comment>
<dbReference type="PANTHER" id="PTHR13812:SF19">
    <property type="entry name" value="KETIMINE REDUCTASE MU-CRYSTALLIN"/>
    <property type="match status" value="1"/>
</dbReference>
<dbReference type="AlphaFoldDB" id="A0A084SHG6"/>
<reference evidence="1 2" key="1">
    <citation type="submission" date="2014-07" db="EMBL/GenBank/DDBJ databases">
        <title>Draft Genome Sequence of Gephyronic Acid Producer, Cystobacter violaceus Strain Cb vi76.</title>
        <authorList>
            <person name="Stevens D.C."/>
            <person name="Young J."/>
            <person name="Carmichael R."/>
            <person name="Tan J."/>
            <person name="Taylor R.E."/>
        </authorList>
    </citation>
    <scope>NUCLEOTIDE SEQUENCE [LARGE SCALE GENOMIC DNA]</scope>
    <source>
        <strain evidence="1 2">Cb vi76</strain>
    </source>
</reference>
<proteinExistence type="predicted"/>
<dbReference type="Pfam" id="PF02423">
    <property type="entry name" value="OCD_Mu_crystall"/>
    <property type="match status" value="1"/>
</dbReference>
<dbReference type="InterPro" id="IPR036291">
    <property type="entry name" value="NAD(P)-bd_dom_sf"/>
</dbReference>
<dbReference type="Gene3D" id="3.30.1780.10">
    <property type="entry name" value="ornithine cyclodeaminase, domain 1"/>
    <property type="match status" value="1"/>
</dbReference>
<dbReference type="Proteomes" id="UP000028547">
    <property type="component" value="Unassembled WGS sequence"/>
</dbReference>
<dbReference type="PIRSF" id="PIRSF001439">
    <property type="entry name" value="CryM"/>
    <property type="match status" value="1"/>
</dbReference>
<name>A0A084SHG6_9BACT</name>
<gene>
    <name evidence="1" type="ORF">Q664_44775</name>
</gene>
<dbReference type="RefSeq" id="WP_043410600.1">
    <property type="nucleotide sequence ID" value="NZ_JPMI01000322.1"/>
</dbReference>
<dbReference type="InterPro" id="IPR003462">
    <property type="entry name" value="ODC_Mu_crystall"/>
</dbReference>
<evidence type="ECO:0000313" key="1">
    <source>
        <dbReference type="EMBL" id="KFA87901.1"/>
    </source>
</evidence>